<keyword evidence="7 9" id="KW-0067">ATP-binding</keyword>
<name>A0AAD1UH68_EUPCR</name>
<feature type="binding site" evidence="10">
    <location>
        <position position="444"/>
    </location>
    <ligand>
        <name>substrate</name>
    </ligand>
</feature>
<dbReference type="Pfam" id="PF03917">
    <property type="entry name" value="GSH_synth_ATP"/>
    <property type="match status" value="1"/>
</dbReference>
<dbReference type="PIRSF" id="PIRSF001558">
    <property type="entry name" value="GSHase"/>
    <property type="match status" value="1"/>
</dbReference>
<evidence type="ECO:0000256" key="2">
    <source>
        <dbReference type="ARBA" id="ARBA00010385"/>
    </source>
</evidence>
<dbReference type="Gene3D" id="3.30.1490.80">
    <property type="match status" value="1"/>
</dbReference>
<dbReference type="InterPro" id="IPR014049">
    <property type="entry name" value="Glutathione_synthase_N_euk"/>
</dbReference>
<dbReference type="Gene3D" id="3.30.1490.50">
    <property type="match status" value="1"/>
</dbReference>
<feature type="binding site" evidence="10">
    <location>
        <position position="446"/>
    </location>
    <ligand>
        <name>ATP</name>
        <dbReference type="ChEBI" id="CHEBI:30616"/>
    </ligand>
</feature>
<keyword evidence="8 9" id="KW-0460">Magnesium</keyword>
<dbReference type="SUPFAM" id="SSF52440">
    <property type="entry name" value="PreATP-grasp domain"/>
    <property type="match status" value="1"/>
</dbReference>
<dbReference type="NCBIfam" id="TIGR01986">
    <property type="entry name" value="glut_syn_euk"/>
    <property type="match status" value="1"/>
</dbReference>
<dbReference type="InterPro" id="IPR014042">
    <property type="entry name" value="Glutathione_synthase_a-hlx"/>
</dbReference>
<dbReference type="SUPFAM" id="SSF56059">
    <property type="entry name" value="Glutathione synthetase ATP-binding domain-like"/>
    <property type="match status" value="1"/>
</dbReference>
<dbReference type="InterPro" id="IPR005615">
    <property type="entry name" value="Glutathione_synthase"/>
</dbReference>
<sequence length="481" mass="54936">METSLDLIEKVKQEVTTCCEESRVSVKMEGTEECKECVHAPISLFPSPFEKKAFEKVESVQVGMNQLCVNMMKNITRVKELLSEIGEKDECIGNMLRISKAVEQSDYKQKGYLGIIRSDYMYDSETNEPKLIEVNTIASSFGVLAWGANQIHQVLAEKSSTEIDMSRLKRTKNPSVLIPEGLKQAYDLYFDTENADPSLGIVLLICGKNERNVNDIGILIDNLESTYQIKTKYADFDQVNANSEAKEGKLFYEGQEVAIIYYRHGYDSSNYEKESDWTARETLELSQAIKCPSIDLQLLTLKKVQEFLSSESIWQEFNGTDLEDIRTFFTGMWGLSEDTEETRAIIQEAKEHPEKFVLKPQREGGGHNFFGDQIKEELEKKDELWQYSLMARIFPVSFRAILMREGKIWEGESVSEVGIFGKLLVKLDEEHTQVKNEEIGCMMRTKPSNTDEGGVNAGYAYVDCPYLVEEEDIHKQIIFDI</sequence>
<dbReference type="GO" id="GO:0043295">
    <property type="term" value="F:glutathione binding"/>
    <property type="evidence" value="ECO:0007669"/>
    <property type="project" value="UniProtKB-UniRule"/>
</dbReference>
<feature type="binding site" evidence="10">
    <location>
        <position position="302"/>
    </location>
    <ligand>
        <name>ATP</name>
        <dbReference type="ChEBI" id="CHEBI:30616"/>
    </ligand>
</feature>
<dbReference type="GO" id="GO:0005829">
    <property type="term" value="C:cytosol"/>
    <property type="evidence" value="ECO:0007669"/>
    <property type="project" value="TreeGrafter"/>
</dbReference>
<keyword evidence="3 9" id="KW-0436">Ligase</keyword>
<comment type="caution">
    <text evidence="13">The sequence shown here is derived from an EMBL/GenBank/DDBJ whole genome shotgun (WGS) entry which is preliminary data.</text>
</comment>
<accession>A0AAD1UH68</accession>
<proteinExistence type="inferred from homology"/>
<dbReference type="PANTHER" id="PTHR11130:SF0">
    <property type="entry name" value="GLUTATHIONE SYNTHETASE"/>
    <property type="match status" value="1"/>
</dbReference>
<evidence type="ECO:0000256" key="10">
    <source>
        <dbReference type="PIRSR" id="PIRSR001558-1"/>
    </source>
</evidence>
<feature type="binding site" evidence="10">
    <location>
        <begin position="359"/>
        <end position="368"/>
    </location>
    <ligand>
        <name>ATP</name>
        <dbReference type="ChEBI" id="CHEBI:30616"/>
    </ligand>
</feature>
<keyword evidence="5 9" id="KW-0479">Metal-binding</keyword>
<feature type="binding site" evidence="10">
    <location>
        <position position="117"/>
    </location>
    <ligand>
        <name>substrate</name>
    </ligand>
</feature>
<evidence type="ECO:0000256" key="4">
    <source>
        <dbReference type="ARBA" id="ARBA00022684"/>
    </source>
</evidence>
<evidence type="ECO:0000256" key="9">
    <source>
        <dbReference type="PIRNR" id="PIRNR001558"/>
    </source>
</evidence>
<feature type="domain" description="Glutathione synthase substrate-binding" evidence="12">
    <location>
        <begin position="201"/>
        <end position="298"/>
    </location>
</feature>
<dbReference type="GO" id="GO:0000287">
    <property type="term" value="F:magnesium ion binding"/>
    <property type="evidence" value="ECO:0007669"/>
    <property type="project" value="UniProtKB-UniRule"/>
</dbReference>
<dbReference type="Pfam" id="PF03199">
    <property type="entry name" value="GSH_synthase"/>
    <property type="match status" value="1"/>
</dbReference>
<dbReference type="InterPro" id="IPR004887">
    <property type="entry name" value="GSH_synth_subst-bd"/>
</dbReference>
<gene>
    <name evidence="13" type="ORF">ECRASSUSDP1_LOCUS9164</name>
</gene>
<evidence type="ECO:0000313" key="14">
    <source>
        <dbReference type="Proteomes" id="UP001295684"/>
    </source>
</evidence>
<dbReference type="EMBL" id="CAMPGE010008999">
    <property type="protein sequence ID" value="CAI2367876.1"/>
    <property type="molecule type" value="Genomic_DNA"/>
</dbReference>
<keyword evidence="14" id="KW-1185">Reference proteome</keyword>
<keyword evidence="6 9" id="KW-0547">Nucleotide-binding</keyword>
<evidence type="ECO:0000256" key="6">
    <source>
        <dbReference type="ARBA" id="ARBA00022741"/>
    </source>
</evidence>
<dbReference type="EC" id="6.3.2.3" evidence="9"/>
<dbReference type="Gene3D" id="3.30.470.20">
    <property type="entry name" value="ATP-grasp fold, B domain"/>
    <property type="match status" value="1"/>
</dbReference>
<comment type="pathway">
    <text evidence="1 9">Sulfur metabolism; glutathione biosynthesis; glutathione from L-cysteine and L-glutamate: step 2/2.</text>
</comment>
<feature type="binding site" evidence="11">
    <location>
        <position position="363"/>
    </location>
    <ligand>
        <name>Mg(2+)</name>
        <dbReference type="ChEBI" id="CHEBI:18420"/>
    </ligand>
</feature>
<evidence type="ECO:0000256" key="7">
    <source>
        <dbReference type="ARBA" id="ARBA00022840"/>
    </source>
</evidence>
<dbReference type="InterPro" id="IPR016185">
    <property type="entry name" value="PreATP-grasp_dom_sf"/>
</dbReference>
<evidence type="ECO:0000256" key="8">
    <source>
        <dbReference type="ARBA" id="ARBA00022842"/>
    </source>
</evidence>
<feature type="binding site" evidence="10">
    <location>
        <position position="416"/>
    </location>
    <ligand>
        <name>ATP</name>
        <dbReference type="ChEBI" id="CHEBI:30616"/>
    </ligand>
</feature>
<comment type="cofactor">
    <cofactor evidence="9 11">
        <name>Mg(2+)</name>
        <dbReference type="ChEBI" id="CHEBI:18420"/>
    </cofactor>
    <text evidence="9 11">Binds 1 Mg(2+) ion per subunit.</text>
</comment>
<feature type="binding site" evidence="10">
    <location>
        <begin position="390"/>
        <end position="393"/>
    </location>
    <ligand>
        <name>ATP</name>
        <dbReference type="ChEBI" id="CHEBI:30616"/>
    </ligand>
</feature>
<dbReference type="InterPro" id="IPR014709">
    <property type="entry name" value="Glutathione_synthase_C_euk"/>
</dbReference>
<dbReference type="AlphaFoldDB" id="A0AAD1UH68"/>
<dbReference type="GO" id="GO:0005524">
    <property type="term" value="F:ATP binding"/>
    <property type="evidence" value="ECO:0007669"/>
    <property type="project" value="UniProtKB-UniRule"/>
</dbReference>
<evidence type="ECO:0000256" key="11">
    <source>
        <dbReference type="PIRSR" id="PIRSR001558-2"/>
    </source>
</evidence>
<dbReference type="PANTHER" id="PTHR11130">
    <property type="entry name" value="GLUTATHIONE SYNTHETASE"/>
    <property type="match status" value="1"/>
</dbReference>
<dbReference type="InterPro" id="IPR037013">
    <property type="entry name" value="GSH-S_sub-bd_sf"/>
</dbReference>
<feature type="binding site" evidence="10">
    <location>
        <position position="452"/>
    </location>
    <ligand>
        <name>ATP</name>
        <dbReference type="ChEBI" id="CHEBI:30616"/>
    </ligand>
</feature>
<evidence type="ECO:0000313" key="13">
    <source>
        <dbReference type="EMBL" id="CAI2367876.1"/>
    </source>
</evidence>
<dbReference type="Gene3D" id="3.40.50.1760">
    <property type="entry name" value="Glutathione synthase, substrate-binding domain superfamily, eukaryotic"/>
    <property type="match status" value="1"/>
</dbReference>
<feature type="binding site" evidence="11">
    <location>
        <position position="133"/>
    </location>
    <ligand>
        <name>Mg(2+)</name>
        <dbReference type="ChEBI" id="CHEBI:18420"/>
    </ligand>
</feature>
<organism evidence="13 14">
    <name type="scientific">Euplotes crassus</name>
    <dbReference type="NCBI Taxonomy" id="5936"/>
    <lineage>
        <taxon>Eukaryota</taxon>
        <taxon>Sar</taxon>
        <taxon>Alveolata</taxon>
        <taxon>Ciliophora</taxon>
        <taxon>Intramacronucleata</taxon>
        <taxon>Spirotrichea</taxon>
        <taxon>Hypotrichia</taxon>
        <taxon>Euplotida</taxon>
        <taxon>Euplotidae</taxon>
        <taxon>Moneuplotes</taxon>
    </lineage>
</organism>
<evidence type="ECO:0000256" key="3">
    <source>
        <dbReference type="ARBA" id="ARBA00022598"/>
    </source>
</evidence>
<dbReference type="Gene3D" id="1.10.1080.10">
    <property type="entry name" value="Glutathione Synthetase, Chain A, domain 3"/>
    <property type="match status" value="1"/>
</dbReference>
<feature type="binding site" evidence="10">
    <location>
        <position position="133"/>
    </location>
    <ligand>
        <name>ATP</name>
        <dbReference type="ChEBI" id="CHEBI:30616"/>
    </ligand>
</feature>
<dbReference type="GO" id="GO:0004363">
    <property type="term" value="F:glutathione synthase activity"/>
    <property type="evidence" value="ECO:0007669"/>
    <property type="project" value="UniProtKB-UniRule"/>
</dbReference>
<protein>
    <recommendedName>
        <fullName evidence="9">Glutathione synthetase</fullName>
        <shortName evidence="9">GSH-S</shortName>
        <ecNumber evidence="9">6.3.2.3</ecNumber>
    </recommendedName>
</protein>
<comment type="catalytic activity">
    <reaction evidence="9">
        <text>gamma-L-glutamyl-L-cysteine + glycine + ATP = glutathione + ADP + phosphate + H(+)</text>
        <dbReference type="Rhea" id="RHEA:13557"/>
        <dbReference type="ChEBI" id="CHEBI:15378"/>
        <dbReference type="ChEBI" id="CHEBI:30616"/>
        <dbReference type="ChEBI" id="CHEBI:43474"/>
        <dbReference type="ChEBI" id="CHEBI:57305"/>
        <dbReference type="ChEBI" id="CHEBI:57925"/>
        <dbReference type="ChEBI" id="CHEBI:58173"/>
        <dbReference type="ChEBI" id="CHEBI:456216"/>
        <dbReference type="EC" id="6.3.2.3"/>
    </reaction>
</comment>
<reference evidence="13" key="1">
    <citation type="submission" date="2023-07" db="EMBL/GenBank/DDBJ databases">
        <authorList>
            <consortium name="AG Swart"/>
            <person name="Singh M."/>
            <person name="Singh A."/>
            <person name="Seah K."/>
            <person name="Emmerich C."/>
        </authorList>
    </citation>
    <scope>NUCLEOTIDE SEQUENCE</scope>
    <source>
        <strain evidence="13">DP1</strain>
    </source>
</reference>
<dbReference type="Proteomes" id="UP001295684">
    <property type="component" value="Unassembled WGS sequence"/>
</dbReference>
<evidence type="ECO:0000256" key="1">
    <source>
        <dbReference type="ARBA" id="ARBA00004965"/>
    </source>
</evidence>
<evidence type="ECO:0000259" key="12">
    <source>
        <dbReference type="Pfam" id="PF03199"/>
    </source>
</evidence>
<feature type="binding site" evidence="11">
    <location>
        <position position="135"/>
    </location>
    <ligand>
        <name>Mg(2+)</name>
        <dbReference type="ChEBI" id="CHEBI:18420"/>
    </ligand>
</feature>
<keyword evidence="4 9" id="KW-0317">Glutathione biosynthesis</keyword>
<evidence type="ECO:0000256" key="5">
    <source>
        <dbReference type="ARBA" id="ARBA00022723"/>
    </source>
</evidence>
<comment type="similarity">
    <text evidence="2 9">Belongs to the eukaryotic GSH synthase family.</text>
</comment>